<dbReference type="InterPro" id="IPR043156">
    <property type="entry name" value="Catalase_clade2_helical"/>
</dbReference>
<evidence type="ECO:0000313" key="14">
    <source>
        <dbReference type="EMBL" id="KZE37165.1"/>
    </source>
</evidence>
<dbReference type="PANTHER" id="PTHR42821:SF1">
    <property type="entry name" value="CATALASE-B"/>
    <property type="match status" value="1"/>
</dbReference>
<dbReference type="RefSeq" id="WP_063182151.1">
    <property type="nucleotide sequence ID" value="NZ_LQNT01000011.1"/>
</dbReference>
<dbReference type="GO" id="GO:0046872">
    <property type="term" value="F:metal ion binding"/>
    <property type="evidence" value="ECO:0007669"/>
    <property type="project" value="UniProtKB-KW"/>
</dbReference>
<dbReference type="PRINTS" id="PR00067">
    <property type="entry name" value="CATALASE"/>
</dbReference>
<dbReference type="Gene3D" id="2.40.180.10">
    <property type="entry name" value="Catalase core domain"/>
    <property type="match status" value="1"/>
</dbReference>
<dbReference type="InterPro" id="IPR029062">
    <property type="entry name" value="Class_I_gatase-like"/>
</dbReference>
<dbReference type="OrthoDB" id="9760293at2"/>
<keyword evidence="8 9" id="KW-0376">Hydrogen peroxide</keyword>
<dbReference type="InterPro" id="IPR024712">
    <property type="entry name" value="Catalase_clade2"/>
</dbReference>
<evidence type="ECO:0000256" key="10">
    <source>
        <dbReference type="PIRSR" id="PIRSR038927-2"/>
    </source>
</evidence>
<dbReference type="InterPro" id="IPR011614">
    <property type="entry name" value="Catalase_core"/>
</dbReference>
<dbReference type="PROSITE" id="PS00438">
    <property type="entry name" value="CATALASE_2"/>
    <property type="match status" value="1"/>
</dbReference>
<keyword evidence="7 9" id="KW-0408">Iron</keyword>
<dbReference type="PROSITE" id="PS51402">
    <property type="entry name" value="CATALASE_3"/>
    <property type="match status" value="1"/>
</dbReference>
<keyword evidence="3 9" id="KW-0575">Peroxidase</keyword>
<evidence type="ECO:0000256" key="6">
    <source>
        <dbReference type="ARBA" id="ARBA00023002"/>
    </source>
</evidence>
<dbReference type="PIRSF" id="PIRSF038927">
    <property type="entry name" value="Catalase_clade2"/>
    <property type="match status" value="1"/>
</dbReference>
<evidence type="ECO:0000256" key="11">
    <source>
        <dbReference type="PIRSR" id="PIRSR038927-3"/>
    </source>
</evidence>
<evidence type="ECO:0000256" key="1">
    <source>
        <dbReference type="ARBA" id="ARBA00001971"/>
    </source>
</evidence>
<gene>
    <name evidence="14" type="ORF">AV656_11330</name>
</gene>
<comment type="caution">
    <text evidence="14">The sequence shown here is derived from an EMBL/GenBank/DDBJ whole genome shotgun (WGS) entry which is preliminary data.</text>
</comment>
<keyword evidence="5 9" id="KW-0479">Metal-binding</keyword>
<reference evidence="14 15" key="1">
    <citation type="submission" date="2016-01" db="EMBL/GenBank/DDBJ databases">
        <title>Whole genome sequencing of Bhargavaea cecembensis T14.</title>
        <authorList>
            <person name="Hong K.W."/>
        </authorList>
    </citation>
    <scope>NUCLEOTIDE SEQUENCE [LARGE SCALE GENOMIC DNA]</scope>
    <source>
        <strain evidence="14 15">T14</strain>
    </source>
</reference>
<evidence type="ECO:0000256" key="2">
    <source>
        <dbReference type="ARBA" id="ARBA00012314"/>
    </source>
</evidence>
<dbReference type="AlphaFoldDB" id="A0A165GPA7"/>
<feature type="region of interest" description="Disordered" evidence="12">
    <location>
        <begin position="1"/>
        <end position="59"/>
    </location>
</feature>
<proteinExistence type="inferred from homology"/>
<dbReference type="SUPFAM" id="SSF56634">
    <property type="entry name" value="Heme-dependent catalase-like"/>
    <property type="match status" value="1"/>
</dbReference>
<evidence type="ECO:0000313" key="15">
    <source>
        <dbReference type="Proteomes" id="UP000076490"/>
    </source>
</evidence>
<comment type="similarity">
    <text evidence="9">Belongs to the catalase family.</text>
</comment>
<feature type="compositionally biased region" description="Polar residues" evidence="12">
    <location>
        <begin position="46"/>
        <end position="55"/>
    </location>
</feature>
<dbReference type="Gene3D" id="3.40.50.880">
    <property type="match status" value="1"/>
</dbReference>
<comment type="function">
    <text evidence="9">Decomposes hydrogen peroxide into water and oxygen; serves to protect cells from the toxic effects of hydrogen peroxide.</text>
</comment>
<dbReference type="GO" id="GO:0020037">
    <property type="term" value="F:heme binding"/>
    <property type="evidence" value="ECO:0007669"/>
    <property type="project" value="UniProtKB-UniRule"/>
</dbReference>
<evidence type="ECO:0000256" key="9">
    <source>
        <dbReference type="PIRNR" id="PIRNR038927"/>
    </source>
</evidence>
<dbReference type="InterPro" id="IPR010582">
    <property type="entry name" value="Catalase_immune_responsive"/>
</dbReference>
<dbReference type="GO" id="GO:0006979">
    <property type="term" value="P:response to oxidative stress"/>
    <property type="evidence" value="ECO:0007669"/>
    <property type="project" value="InterPro"/>
</dbReference>
<feature type="binding site" evidence="11">
    <location>
        <position position="381"/>
    </location>
    <ligand>
        <name>heme</name>
        <dbReference type="ChEBI" id="CHEBI:30413"/>
    </ligand>
</feature>
<dbReference type="GO" id="GO:0004096">
    <property type="term" value="F:catalase activity"/>
    <property type="evidence" value="ECO:0007669"/>
    <property type="project" value="UniProtKB-UniRule"/>
</dbReference>
<feature type="binding site" evidence="11">
    <location>
        <position position="184"/>
    </location>
    <ligand>
        <name>heme</name>
        <dbReference type="ChEBI" id="CHEBI:30413"/>
    </ligand>
</feature>
<sequence length="703" mass="79999">MDRFPPGPENEGQGGEGSDDYKGFEGFEGPDNPKQQQLDEYRIKNTDNPMTTNGSVKKAGDSEQLKAGVRGPALRQDFLFFEKMTHFLREEIPERIVHARGYGAYGEFECYESMAEFTKAGFLQKPGKKTPTFVRFSTVQGPRGSYDTARDLRCKGVKFYTEEGNYDLTTIAMPVLINQDAMKFPDVIHAYQAKQDEGIPTATGAHDRFWDYVANNQEALHMTLWVMSDRGILRSYRMMESWAINTYLFVNAKGVPTFVRFVWKPVLGVHSLLQDEAIKIGGIDPDFHRRDLREAIDKGYYPEYELGVQLISMEDEFSFDFDVLDPAKFWPEEVVPVKLIGKMKLNRNISNEHAESEQVAFNPANVVPGIDFSNDPVLQGRLMAYQSAQYHRLGSNNFQDLPINRPLCPFTNNTRRGVMRYRIDTDQVNYHQNSLADNTPYTVPVDEGGYEYYPTRVEGHKIRARSESFSDFFSQPRIFWNSLTPIEKQHTIEALSYQLGRCRNISVREQNVDILAKVDEGMAAVVANNIGVRRSKNSQVDAEERYPSLSQYSTPKYPTTQKVGVLIGDGYDCEEVAQTLETLKRNGVFIAIISDTLNPVQASDGSMLKVDETFLTYSPYLVDSVYVVGGKARDQKKFDRDIVEFVRVAYTHFKPIGVATTGQIYVQATPQNNLAGVIYAADNEYFEEEFVKAIGKMRFWNRT</sequence>
<keyword evidence="6 9" id="KW-0560">Oxidoreductase</keyword>
<dbReference type="GO" id="GO:0005829">
    <property type="term" value="C:cytosol"/>
    <property type="evidence" value="ECO:0007669"/>
    <property type="project" value="TreeGrafter"/>
</dbReference>
<keyword evidence="4 9" id="KW-0349">Heme</keyword>
<dbReference type="SUPFAM" id="SSF52317">
    <property type="entry name" value="Class I glutamine amidotransferase-like"/>
    <property type="match status" value="1"/>
</dbReference>
<dbReference type="EC" id="1.11.1.6" evidence="2 9"/>
<evidence type="ECO:0000256" key="4">
    <source>
        <dbReference type="ARBA" id="ARBA00022617"/>
    </source>
</evidence>
<name>A0A165GPA7_9BACL</name>
<feature type="binding site" description="axial binding residue" evidence="10">
    <location>
        <position position="385"/>
    </location>
    <ligand>
        <name>heme</name>
        <dbReference type="ChEBI" id="CHEBI:30413"/>
    </ligand>
    <ligandPart>
        <name>Fe</name>
        <dbReference type="ChEBI" id="CHEBI:18248"/>
    </ligandPart>
</feature>
<evidence type="ECO:0000256" key="7">
    <source>
        <dbReference type="ARBA" id="ARBA00023004"/>
    </source>
</evidence>
<feature type="binding site" evidence="11">
    <location>
        <position position="392"/>
    </location>
    <ligand>
        <name>heme</name>
        <dbReference type="ChEBI" id="CHEBI:30413"/>
    </ligand>
</feature>
<feature type="binding site" evidence="11">
    <location>
        <position position="135"/>
    </location>
    <ligand>
        <name>heme</name>
        <dbReference type="ChEBI" id="CHEBI:30413"/>
    </ligand>
</feature>
<dbReference type="Pfam" id="PF18011">
    <property type="entry name" value="Catalase_C"/>
    <property type="match status" value="1"/>
</dbReference>
<dbReference type="Pfam" id="PF00199">
    <property type="entry name" value="Catalase"/>
    <property type="match status" value="1"/>
</dbReference>
<feature type="domain" description="Catalase core" evidence="13">
    <location>
        <begin position="51"/>
        <end position="439"/>
    </location>
</feature>
<evidence type="ECO:0000256" key="5">
    <source>
        <dbReference type="ARBA" id="ARBA00022723"/>
    </source>
</evidence>
<dbReference type="SMART" id="SM01060">
    <property type="entry name" value="Catalase"/>
    <property type="match status" value="1"/>
</dbReference>
<comment type="cofactor">
    <cofactor evidence="1 9 10">
        <name>heme</name>
        <dbReference type="ChEBI" id="CHEBI:30413"/>
    </cofactor>
</comment>
<dbReference type="Gene3D" id="1.20.1370.20">
    <property type="match status" value="1"/>
</dbReference>
<dbReference type="Pfam" id="PF06628">
    <property type="entry name" value="Catalase-rel"/>
    <property type="match status" value="1"/>
</dbReference>
<dbReference type="InterPro" id="IPR024708">
    <property type="entry name" value="Catalase_AS"/>
</dbReference>
<feature type="binding site" evidence="11">
    <location>
        <position position="95"/>
    </location>
    <ligand>
        <name>heme</name>
        <dbReference type="ChEBI" id="CHEBI:30413"/>
    </ligand>
</feature>
<dbReference type="EMBL" id="LQNT01000011">
    <property type="protein sequence ID" value="KZE37165.1"/>
    <property type="molecule type" value="Genomic_DNA"/>
</dbReference>
<protein>
    <recommendedName>
        <fullName evidence="2 9">Catalase</fullName>
        <ecNumber evidence="2 9">1.11.1.6</ecNumber>
    </recommendedName>
</protein>
<dbReference type="Proteomes" id="UP000076490">
    <property type="component" value="Unassembled WGS sequence"/>
</dbReference>
<dbReference type="InterPro" id="IPR041399">
    <property type="entry name" value="Catalase_large_C"/>
</dbReference>
<evidence type="ECO:0000259" key="13">
    <source>
        <dbReference type="SMART" id="SM01060"/>
    </source>
</evidence>
<dbReference type="GO" id="GO:0042744">
    <property type="term" value="P:hydrogen peroxide catabolic process"/>
    <property type="evidence" value="ECO:0007669"/>
    <property type="project" value="UniProtKB-UniRule"/>
</dbReference>
<organism evidence="14 15">
    <name type="scientific">Bhargavaea cecembensis</name>
    <dbReference type="NCBI Taxonomy" id="394098"/>
    <lineage>
        <taxon>Bacteria</taxon>
        <taxon>Bacillati</taxon>
        <taxon>Bacillota</taxon>
        <taxon>Bacilli</taxon>
        <taxon>Bacillales</taxon>
        <taxon>Caryophanaceae</taxon>
        <taxon>Bhargavaea</taxon>
    </lineage>
</organism>
<evidence type="ECO:0000256" key="12">
    <source>
        <dbReference type="SAM" id="MobiDB-lite"/>
    </source>
</evidence>
<dbReference type="PANTHER" id="PTHR42821">
    <property type="entry name" value="CATALASE"/>
    <property type="match status" value="1"/>
</dbReference>
<dbReference type="InterPro" id="IPR020835">
    <property type="entry name" value="Catalase_sf"/>
</dbReference>
<comment type="catalytic activity">
    <reaction evidence="9">
        <text>2 H2O2 = O2 + 2 H2O</text>
        <dbReference type="Rhea" id="RHEA:20309"/>
        <dbReference type="ChEBI" id="CHEBI:15377"/>
        <dbReference type="ChEBI" id="CHEBI:15379"/>
        <dbReference type="ChEBI" id="CHEBI:16240"/>
        <dbReference type="EC" id="1.11.1.6"/>
    </reaction>
</comment>
<accession>A0A165GPA7</accession>
<evidence type="ECO:0000256" key="8">
    <source>
        <dbReference type="ARBA" id="ARBA00023324"/>
    </source>
</evidence>
<evidence type="ECO:0000256" key="3">
    <source>
        <dbReference type="ARBA" id="ARBA00022559"/>
    </source>
</evidence>
<dbReference type="InterPro" id="IPR018028">
    <property type="entry name" value="Catalase"/>
</dbReference>
<dbReference type="CDD" id="cd03132">
    <property type="entry name" value="GATase1_catalase"/>
    <property type="match status" value="1"/>
</dbReference>